<dbReference type="Pfam" id="PF00117">
    <property type="entry name" value="GATase"/>
    <property type="match status" value="1"/>
</dbReference>
<feature type="domain" description="Glutamine amidotransferase" evidence="2">
    <location>
        <begin position="131"/>
        <end position="286"/>
    </location>
</feature>
<dbReference type="SUPFAM" id="SSF52317">
    <property type="entry name" value="Class I glutamine amidotransferase-like"/>
    <property type="match status" value="1"/>
</dbReference>
<dbReference type="CDD" id="cd01741">
    <property type="entry name" value="GATase1_1"/>
    <property type="match status" value="1"/>
</dbReference>
<feature type="compositionally biased region" description="Basic residues" evidence="1">
    <location>
        <begin position="80"/>
        <end position="91"/>
    </location>
</feature>
<reference evidence="3 4" key="1">
    <citation type="submission" date="2019-04" db="EMBL/GenBank/DDBJ databases">
        <authorList>
            <person name="Jiang L."/>
        </authorList>
    </citation>
    <scope>NUCLEOTIDE SEQUENCE [LARGE SCALE GENOMIC DNA]</scope>
    <source>
        <strain evidence="3 4">YIM 131853</strain>
    </source>
</reference>
<feature type="compositionally biased region" description="Basic and acidic residues" evidence="1">
    <location>
        <begin position="56"/>
        <end position="65"/>
    </location>
</feature>
<dbReference type="PROSITE" id="PS51273">
    <property type="entry name" value="GATASE_TYPE_1"/>
    <property type="match status" value="1"/>
</dbReference>
<dbReference type="InterPro" id="IPR017926">
    <property type="entry name" value="GATASE"/>
</dbReference>
<dbReference type="Proteomes" id="UP000309133">
    <property type="component" value="Unassembled WGS sequence"/>
</dbReference>
<dbReference type="GO" id="GO:0005829">
    <property type="term" value="C:cytosol"/>
    <property type="evidence" value="ECO:0007669"/>
    <property type="project" value="TreeGrafter"/>
</dbReference>
<gene>
    <name evidence="3" type="ORF">E6C64_10820</name>
</gene>
<accession>A0A4S4FLK1</accession>
<dbReference type="Gene3D" id="3.40.50.880">
    <property type="match status" value="1"/>
</dbReference>
<evidence type="ECO:0000256" key="1">
    <source>
        <dbReference type="SAM" id="MobiDB-lite"/>
    </source>
</evidence>
<dbReference type="PANTHER" id="PTHR42695">
    <property type="entry name" value="GLUTAMINE AMIDOTRANSFERASE YLR126C-RELATED"/>
    <property type="match status" value="1"/>
</dbReference>
<dbReference type="PANTHER" id="PTHR42695:SF5">
    <property type="entry name" value="GLUTAMINE AMIDOTRANSFERASE YLR126C-RELATED"/>
    <property type="match status" value="1"/>
</dbReference>
<comment type="caution">
    <text evidence="3">The sequence shown here is derived from an EMBL/GenBank/DDBJ whole genome shotgun (WGS) entry which is preliminary data.</text>
</comment>
<evidence type="ECO:0000313" key="4">
    <source>
        <dbReference type="Proteomes" id="UP000309133"/>
    </source>
</evidence>
<evidence type="ECO:0000259" key="2">
    <source>
        <dbReference type="Pfam" id="PF00117"/>
    </source>
</evidence>
<keyword evidence="4" id="KW-1185">Reference proteome</keyword>
<name>A0A4S4FLK1_9MICO</name>
<dbReference type="EMBL" id="SSSM01000004">
    <property type="protein sequence ID" value="THG31071.1"/>
    <property type="molecule type" value="Genomic_DNA"/>
</dbReference>
<sequence>MEVAHVRSFAESARHRGGHQAVRAGQERLRADRLRSVRRRSVDRHPGRALAPTPAARDRGADRRDRGARRRGRSRDPQRLRRAGHRRRCRHPDREHRHPGPRLNGSAAGSKTAVVFRHSPSVHLGSLEAPLVERGYGIRHVEVATEVIDPRLVADADVLIVLGGSIGAYQQELFPFIGTELTAIRARLDAGTPVLGVCLGAQLMAASLGAKVYPGPVLEIGFVDIDAGDDPVLAVFDKPVLQWHGDTFDLPDGAVPVATGRTYANQAFRYGEHGLAVQFHPEVDGGMLRQWIVDGVGELAAQGIDPRVFRADGARHADSQAARGARMMERWLESVEALPR</sequence>
<dbReference type="InterPro" id="IPR029062">
    <property type="entry name" value="Class_I_gatase-like"/>
</dbReference>
<dbReference type="InterPro" id="IPR044992">
    <property type="entry name" value="ChyE-like"/>
</dbReference>
<dbReference type="AlphaFoldDB" id="A0A4S4FLK1"/>
<organism evidence="3 4">
    <name type="scientific">Naasia lichenicola</name>
    <dbReference type="NCBI Taxonomy" id="2565933"/>
    <lineage>
        <taxon>Bacteria</taxon>
        <taxon>Bacillati</taxon>
        <taxon>Actinomycetota</taxon>
        <taxon>Actinomycetes</taxon>
        <taxon>Micrococcales</taxon>
        <taxon>Microbacteriaceae</taxon>
        <taxon>Naasia</taxon>
    </lineage>
</organism>
<proteinExistence type="predicted"/>
<evidence type="ECO:0000313" key="3">
    <source>
        <dbReference type="EMBL" id="THG31071.1"/>
    </source>
</evidence>
<feature type="region of interest" description="Disordered" evidence="1">
    <location>
        <begin position="1"/>
        <end position="108"/>
    </location>
</feature>
<protein>
    <recommendedName>
        <fullName evidence="2">Glutamine amidotransferase domain-containing protein</fullName>
    </recommendedName>
</protein>
<feature type="compositionally biased region" description="Basic and acidic residues" evidence="1">
    <location>
        <begin position="25"/>
        <end position="35"/>
    </location>
</feature>